<dbReference type="Gene3D" id="3.40.640.10">
    <property type="entry name" value="Type I PLP-dependent aspartate aminotransferase-like (Major domain)"/>
    <property type="match status" value="1"/>
</dbReference>
<dbReference type="InterPro" id="IPR015424">
    <property type="entry name" value="PyrdxlP-dep_Trfase"/>
</dbReference>
<gene>
    <name evidence="7" type="ORF">IOQ59_13430</name>
</gene>
<dbReference type="PANTHER" id="PTHR46577">
    <property type="entry name" value="HTH-TYPE TRANSCRIPTIONAL REGULATORY PROTEIN GABR"/>
    <property type="match status" value="1"/>
</dbReference>
<keyword evidence="3" id="KW-0805">Transcription regulation</keyword>
<organism evidence="7 8">
    <name type="scientific">Pontibacterium sinense</name>
    <dbReference type="NCBI Taxonomy" id="2781979"/>
    <lineage>
        <taxon>Bacteria</taxon>
        <taxon>Pseudomonadati</taxon>
        <taxon>Pseudomonadota</taxon>
        <taxon>Gammaproteobacteria</taxon>
        <taxon>Oceanospirillales</taxon>
        <taxon>Oceanospirillaceae</taxon>
        <taxon>Pontibacterium</taxon>
    </lineage>
</organism>
<feature type="domain" description="HTH gntR-type" evidence="6">
    <location>
        <begin position="13"/>
        <end position="81"/>
    </location>
</feature>
<dbReference type="Pfam" id="PF00392">
    <property type="entry name" value="GntR"/>
    <property type="match status" value="1"/>
</dbReference>
<proteinExistence type="inferred from homology"/>
<dbReference type="CDD" id="cd00609">
    <property type="entry name" value="AAT_like"/>
    <property type="match status" value="1"/>
</dbReference>
<dbReference type="PROSITE" id="PS50949">
    <property type="entry name" value="HTH_GNTR"/>
    <property type="match status" value="1"/>
</dbReference>
<dbReference type="InterPro" id="IPR015421">
    <property type="entry name" value="PyrdxlP-dep_Trfase_major"/>
</dbReference>
<dbReference type="GO" id="GO:0003677">
    <property type="term" value="F:DNA binding"/>
    <property type="evidence" value="ECO:0007669"/>
    <property type="project" value="UniProtKB-KW"/>
</dbReference>
<comment type="caution">
    <text evidence="7">The sequence shown here is derived from an EMBL/GenBank/DDBJ whole genome shotgun (WGS) entry which is preliminary data.</text>
</comment>
<evidence type="ECO:0000313" key="8">
    <source>
        <dbReference type="Proteomes" id="UP000640333"/>
    </source>
</evidence>
<dbReference type="EMBL" id="JADEYS010000013">
    <property type="protein sequence ID" value="MBE9398258.1"/>
    <property type="molecule type" value="Genomic_DNA"/>
</dbReference>
<evidence type="ECO:0000256" key="4">
    <source>
        <dbReference type="ARBA" id="ARBA00023125"/>
    </source>
</evidence>
<sequence>MTILDIALSDNAGPRYKQVADQLATLIENGTLSANVRLPTHRALADQLGVTVGTVTRAYAEAERRGLVEARVGAGTYVCARETNHWTFDTPHSSQLECHFGYNVPPLLDRADMLNRAMQKLAGNPATLNQLMLYQLPEGIMQHREVLAHWLQQQGVNLSADRLLFSSGAQHATQMALDAYCRAGDTLLVEKYSYPGLISLARQHQLSLKPLEMDDEGIIPESLDAACRLYQPRLIYSMPTLQNPTTATMSLERRHAILDVCRKHNLYLIEDEVNGLLPEERPDPFVNLDSEQVIHIGALSKCLAPGLRVGYIQVPQRLYEQMTTTLQNHSWMTSPLLTGIATELIQSGDAVRVLSQIRSEMKVRLEITREILGDFDLRTSESCFHIWLTLPEHLRLGEFVTAATENGISLKSAELFVPPGGAVPPAVRLSVSSPANRDILRSGLLKVRELLEQEPTGGFAL</sequence>
<dbReference type="PANTHER" id="PTHR46577:SF1">
    <property type="entry name" value="HTH-TYPE TRANSCRIPTIONAL REGULATORY PROTEIN GABR"/>
    <property type="match status" value="1"/>
</dbReference>
<dbReference type="GO" id="GO:0003700">
    <property type="term" value="F:DNA-binding transcription factor activity"/>
    <property type="evidence" value="ECO:0007669"/>
    <property type="project" value="InterPro"/>
</dbReference>
<dbReference type="InterPro" id="IPR000524">
    <property type="entry name" value="Tscrpt_reg_HTH_GntR"/>
</dbReference>
<dbReference type="InterPro" id="IPR051446">
    <property type="entry name" value="HTH_trans_reg/aminotransferase"/>
</dbReference>
<evidence type="ECO:0000256" key="5">
    <source>
        <dbReference type="ARBA" id="ARBA00023163"/>
    </source>
</evidence>
<dbReference type="SUPFAM" id="SSF46785">
    <property type="entry name" value="Winged helix' DNA-binding domain"/>
    <property type="match status" value="1"/>
</dbReference>
<dbReference type="SMART" id="SM00345">
    <property type="entry name" value="HTH_GNTR"/>
    <property type="match status" value="1"/>
</dbReference>
<accession>A0A8J7FID7</accession>
<keyword evidence="7" id="KW-0808">Transferase</keyword>
<keyword evidence="4" id="KW-0238">DNA-binding</keyword>
<dbReference type="CDD" id="cd07377">
    <property type="entry name" value="WHTH_GntR"/>
    <property type="match status" value="1"/>
</dbReference>
<evidence type="ECO:0000256" key="3">
    <source>
        <dbReference type="ARBA" id="ARBA00023015"/>
    </source>
</evidence>
<keyword evidence="5" id="KW-0804">Transcription</keyword>
<dbReference type="InterPro" id="IPR004839">
    <property type="entry name" value="Aminotransferase_I/II_large"/>
</dbReference>
<evidence type="ECO:0000256" key="1">
    <source>
        <dbReference type="ARBA" id="ARBA00005384"/>
    </source>
</evidence>
<comment type="similarity">
    <text evidence="1">In the C-terminal section; belongs to the class-I pyridoxal-phosphate-dependent aminotransferase family.</text>
</comment>
<dbReference type="Pfam" id="PF00155">
    <property type="entry name" value="Aminotran_1_2"/>
    <property type="match status" value="1"/>
</dbReference>
<dbReference type="InterPro" id="IPR036388">
    <property type="entry name" value="WH-like_DNA-bd_sf"/>
</dbReference>
<dbReference type="GO" id="GO:0030170">
    <property type="term" value="F:pyridoxal phosphate binding"/>
    <property type="evidence" value="ECO:0007669"/>
    <property type="project" value="InterPro"/>
</dbReference>
<dbReference type="Gene3D" id="3.90.1150.10">
    <property type="entry name" value="Aspartate Aminotransferase, domain 1"/>
    <property type="match status" value="1"/>
</dbReference>
<dbReference type="InterPro" id="IPR015422">
    <property type="entry name" value="PyrdxlP-dep_Trfase_small"/>
</dbReference>
<dbReference type="RefSeq" id="WP_193953889.1">
    <property type="nucleotide sequence ID" value="NZ_JADEYS010000013.1"/>
</dbReference>
<evidence type="ECO:0000313" key="7">
    <source>
        <dbReference type="EMBL" id="MBE9398258.1"/>
    </source>
</evidence>
<evidence type="ECO:0000256" key="2">
    <source>
        <dbReference type="ARBA" id="ARBA00022898"/>
    </source>
</evidence>
<dbReference type="Gene3D" id="1.10.10.10">
    <property type="entry name" value="Winged helix-like DNA-binding domain superfamily/Winged helix DNA-binding domain"/>
    <property type="match status" value="1"/>
</dbReference>
<keyword evidence="7" id="KW-0032">Aminotransferase</keyword>
<dbReference type="Proteomes" id="UP000640333">
    <property type="component" value="Unassembled WGS sequence"/>
</dbReference>
<keyword evidence="2" id="KW-0663">Pyridoxal phosphate</keyword>
<dbReference type="GO" id="GO:0008483">
    <property type="term" value="F:transaminase activity"/>
    <property type="evidence" value="ECO:0007669"/>
    <property type="project" value="UniProtKB-KW"/>
</dbReference>
<protein>
    <submittedName>
        <fullName evidence="7">PLP-dependent aminotransferase family protein</fullName>
    </submittedName>
</protein>
<name>A0A8J7FID7_9GAMM</name>
<dbReference type="AlphaFoldDB" id="A0A8J7FID7"/>
<dbReference type="SUPFAM" id="SSF53383">
    <property type="entry name" value="PLP-dependent transferases"/>
    <property type="match status" value="1"/>
</dbReference>
<keyword evidence="8" id="KW-1185">Reference proteome</keyword>
<evidence type="ECO:0000259" key="6">
    <source>
        <dbReference type="PROSITE" id="PS50949"/>
    </source>
</evidence>
<dbReference type="InterPro" id="IPR036390">
    <property type="entry name" value="WH_DNA-bd_sf"/>
</dbReference>
<reference evidence="7" key="1">
    <citation type="submission" date="2020-10" db="EMBL/GenBank/DDBJ databases">
        <title>Bacterium isolated from coastal waters sediment.</title>
        <authorList>
            <person name="Chen R.-J."/>
            <person name="Lu D.-C."/>
            <person name="Zhu K.-L."/>
            <person name="Du Z.-J."/>
        </authorList>
    </citation>
    <scope>NUCLEOTIDE SEQUENCE</scope>
    <source>
        <strain evidence="7">N1Y112</strain>
    </source>
</reference>